<evidence type="ECO:0000313" key="9">
    <source>
        <dbReference type="Proteomes" id="UP000282170"/>
    </source>
</evidence>
<dbReference type="PANTHER" id="PTHR18895">
    <property type="entry name" value="HEMK METHYLTRANSFERASE"/>
    <property type="match status" value="1"/>
</dbReference>
<dbReference type="Gene3D" id="3.40.50.150">
    <property type="entry name" value="Vaccinia Virus protein VP39"/>
    <property type="match status" value="1"/>
</dbReference>
<evidence type="ECO:0000256" key="3">
    <source>
        <dbReference type="ARBA" id="ARBA00022679"/>
    </source>
</evidence>
<keyword evidence="3" id="KW-0808">Transferase</keyword>
<evidence type="ECO:0000256" key="6">
    <source>
        <dbReference type="SAM" id="MobiDB-lite"/>
    </source>
</evidence>
<dbReference type="Pfam" id="PF05175">
    <property type="entry name" value="MTS"/>
    <property type="match status" value="1"/>
</dbReference>
<dbReference type="KEGG" id="sfug:CNQ36_31365"/>
<dbReference type="RefSeq" id="WP_121548972.1">
    <property type="nucleotide sequence ID" value="NZ_CP023408.1"/>
</dbReference>
<comment type="catalytic activity">
    <reaction evidence="5">
        <text>L-glutaminyl-[peptide chain release factor] + S-adenosyl-L-methionine = N(5)-methyl-L-glutaminyl-[peptide chain release factor] + S-adenosyl-L-homocysteine + H(+)</text>
        <dbReference type="Rhea" id="RHEA:42896"/>
        <dbReference type="Rhea" id="RHEA-COMP:10271"/>
        <dbReference type="Rhea" id="RHEA-COMP:10272"/>
        <dbReference type="ChEBI" id="CHEBI:15378"/>
        <dbReference type="ChEBI" id="CHEBI:30011"/>
        <dbReference type="ChEBI" id="CHEBI:57856"/>
        <dbReference type="ChEBI" id="CHEBI:59789"/>
        <dbReference type="ChEBI" id="CHEBI:61891"/>
        <dbReference type="EC" id="2.1.1.297"/>
    </reaction>
</comment>
<evidence type="ECO:0000256" key="5">
    <source>
        <dbReference type="ARBA" id="ARBA00048391"/>
    </source>
</evidence>
<feature type="domain" description="Methyltransferase small" evidence="7">
    <location>
        <begin position="82"/>
        <end position="184"/>
    </location>
</feature>
<keyword evidence="2" id="KW-0489">Methyltransferase</keyword>
<dbReference type="InterPro" id="IPR004556">
    <property type="entry name" value="HemK-like"/>
</dbReference>
<dbReference type="InterPro" id="IPR050320">
    <property type="entry name" value="N5-glutamine_MTase"/>
</dbReference>
<dbReference type="NCBIfam" id="TIGR00536">
    <property type="entry name" value="hemK_fam"/>
    <property type="match status" value="1"/>
</dbReference>
<protein>
    <recommendedName>
        <fullName evidence="1">peptide chain release factor N(5)-glutamine methyltransferase</fullName>
        <ecNumber evidence="1">2.1.1.297</ecNumber>
    </recommendedName>
</protein>
<geneLocation type="plasmid" evidence="8 9">
    <name>p1</name>
</geneLocation>
<proteinExistence type="predicted"/>
<feature type="compositionally biased region" description="Pro residues" evidence="6">
    <location>
        <begin position="8"/>
        <end position="17"/>
    </location>
</feature>
<keyword evidence="4" id="KW-0949">S-adenosyl-L-methionine</keyword>
<keyword evidence="9" id="KW-1185">Reference proteome</keyword>
<evidence type="ECO:0000313" key="8">
    <source>
        <dbReference type="EMBL" id="AYL39963.1"/>
    </source>
</evidence>
<evidence type="ECO:0000256" key="2">
    <source>
        <dbReference type="ARBA" id="ARBA00022603"/>
    </source>
</evidence>
<dbReference type="InterPro" id="IPR029063">
    <property type="entry name" value="SAM-dependent_MTases_sf"/>
</dbReference>
<gene>
    <name evidence="8" type="ORF">CNQ36_31365</name>
</gene>
<dbReference type="EC" id="2.1.1.297" evidence="1"/>
<organism evidence="8 9">
    <name type="scientific">Streptomyces fungicidicus</name>
    <dbReference type="NCBI Taxonomy" id="68203"/>
    <lineage>
        <taxon>Bacteria</taxon>
        <taxon>Bacillati</taxon>
        <taxon>Actinomycetota</taxon>
        <taxon>Actinomycetes</taxon>
        <taxon>Kitasatosporales</taxon>
        <taxon>Streptomycetaceae</taxon>
        <taxon>Streptomyces</taxon>
    </lineage>
</organism>
<accession>A0A494UYN0</accession>
<dbReference type="GO" id="GO:0032259">
    <property type="term" value="P:methylation"/>
    <property type="evidence" value="ECO:0007669"/>
    <property type="project" value="UniProtKB-KW"/>
</dbReference>
<name>A0A494UYN0_9ACTN</name>
<dbReference type="EMBL" id="CP023408">
    <property type="protein sequence ID" value="AYL39963.1"/>
    <property type="molecule type" value="Genomic_DNA"/>
</dbReference>
<sequence>MPHTPSQSFPPSPPSAPSAPASREAVESALRAAGCVFAEDEAELILAAAPTPDDVAPMVERRAAGLPLELVVGWAEFHGRRITVEPGVFVPRRRTEFLVEQALARAPGATLVVDLCCGSGAVGAALAAALGGVELHAADIDPAAVRCARRNVAGLGGQVHTGDLFAALPGELRGRVDVLAANVPYVPSDEIGLLPPEARDHEPRAALDGGADGLDVLRRVAAEAPDWLAPGGCLLVETSRRQAPAAVDTFTAAGLRPDLAASEDHHAHVVIGVAP</sequence>
<dbReference type="SUPFAM" id="SSF53335">
    <property type="entry name" value="S-adenosyl-L-methionine-dependent methyltransferases"/>
    <property type="match status" value="1"/>
</dbReference>
<dbReference type="AlphaFoldDB" id="A0A494UYN0"/>
<evidence type="ECO:0000259" key="7">
    <source>
        <dbReference type="Pfam" id="PF05175"/>
    </source>
</evidence>
<reference evidence="8 9" key="1">
    <citation type="submission" date="2017-09" db="EMBL/GenBank/DDBJ databases">
        <authorList>
            <person name="Zhang H."/>
            <person name="Hu S."/>
            <person name="Xu J."/>
            <person name="He Z."/>
        </authorList>
    </citation>
    <scope>NUCLEOTIDE SEQUENCE [LARGE SCALE GENOMIC DNA]</scope>
    <source>
        <strain evidence="8 9">TXX3120</strain>
        <plasmid evidence="8 9">p1</plasmid>
    </source>
</reference>
<keyword evidence="8" id="KW-0614">Plasmid</keyword>
<feature type="region of interest" description="Disordered" evidence="6">
    <location>
        <begin position="1"/>
        <end position="24"/>
    </location>
</feature>
<dbReference type="PANTHER" id="PTHR18895:SF74">
    <property type="entry name" value="MTRF1L RELEASE FACTOR GLUTAMINE METHYLTRANSFERASE"/>
    <property type="match status" value="1"/>
</dbReference>
<evidence type="ECO:0000256" key="4">
    <source>
        <dbReference type="ARBA" id="ARBA00022691"/>
    </source>
</evidence>
<dbReference type="InterPro" id="IPR007848">
    <property type="entry name" value="Small_mtfrase_dom"/>
</dbReference>
<evidence type="ECO:0000256" key="1">
    <source>
        <dbReference type="ARBA" id="ARBA00012771"/>
    </source>
</evidence>
<dbReference type="NCBIfam" id="TIGR03704">
    <property type="entry name" value="PrmC_rel_meth"/>
    <property type="match status" value="1"/>
</dbReference>
<dbReference type="GO" id="GO:0102559">
    <property type="term" value="F:peptide chain release factor N(5)-glutamine methyltransferase activity"/>
    <property type="evidence" value="ECO:0007669"/>
    <property type="project" value="UniProtKB-EC"/>
</dbReference>
<dbReference type="Proteomes" id="UP000282170">
    <property type="component" value="Plasmid p1"/>
</dbReference>
<dbReference type="InterPro" id="IPR022446">
    <property type="entry name" value="MeTrfrase_put"/>
</dbReference>